<accession>A0A4V1BDN2</accession>
<dbReference type="KEGG" id="noy:EXE57_05090"/>
<reference evidence="1 2" key="1">
    <citation type="submission" date="2019-03" db="EMBL/GenBank/DDBJ databases">
        <title>Three New Species of Nocardioides, Nocardioides euryhalodurans sp. nov., Nocardioides seonyuensis sp. nov. and Nocardioides eburneoflavus sp. nov., Iolated from Soil.</title>
        <authorList>
            <person name="Roh S.G."/>
            <person name="Lee C."/>
            <person name="Kim M.-K."/>
            <person name="Kim S.B."/>
        </authorList>
    </citation>
    <scope>NUCLEOTIDE SEQUENCE [LARGE SCALE GENOMIC DNA]</scope>
    <source>
        <strain evidence="1 2">MMS17-SY117</strain>
    </source>
</reference>
<proteinExistence type="predicted"/>
<organism evidence="1 2">
    <name type="scientific">Nocardioides euryhalodurans</name>
    <dbReference type="NCBI Taxonomy" id="2518370"/>
    <lineage>
        <taxon>Bacteria</taxon>
        <taxon>Bacillati</taxon>
        <taxon>Actinomycetota</taxon>
        <taxon>Actinomycetes</taxon>
        <taxon>Propionibacteriales</taxon>
        <taxon>Nocardioidaceae</taxon>
        <taxon>Nocardioides</taxon>
    </lineage>
</organism>
<evidence type="ECO:0000313" key="2">
    <source>
        <dbReference type="Proteomes" id="UP000294894"/>
    </source>
</evidence>
<evidence type="ECO:0000313" key="1">
    <source>
        <dbReference type="EMBL" id="QBR91712.1"/>
    </source>
</evidence>
<name>A0A4V1BDN2_9ACTN</name>
<protein>
    <submittedName>
        <fullName evidence="1">Uncharacterized protein</fullName>
    </submittedName>
</protein>
<dbReference type="RefSeq" id="WP_135074596.1">
    <property type="nucleotide sequence ID" value="NZ_CP038267.1"/>
</dbReference>
<dbReference type="AlphaFoldDB" id="A0A4V1BDN2"/>
<dbReference type="Proteomes" id="UP000294894">
    <property type="component" value="Chromosome"/>
</dbReference>
<keyword evidence="2" id="KW-1185">Reference proteome</keyword>
<dbReference type="OrthoDB" id="4950993at2"/>
<gene>
    <name evidence="1" type="ORF">EXE57_05090</name>
</gene>
<sequence length="85" mass="9152">MSDLQCPARILLVRERPAVGAGGIRTAAEYDAPVDLAELADRHRGETVVVVGEHPHGPGDVLVEIDADGWRVTPWDGDDVEARLT</sequence>
<dbReference type="EMBL" id="CP038267">
    <property type="protein sequence ID" value="QBR91712.1"/>
    <property type="molecule type" value="Genomic_DNA"/>
</dbReference>